<comment type="caution">
    <text evidence="1">The sequence shown here is derived from an EMBL/GenBank/DDBJ whole genome shotgun (WGS) entry which is preliminary data.</text>
</comment>
<dbReference type="EMBL" id="LAZR01023338">
    <property type="protein sequence ID" value="KKL78843.1"/>
    <property type="molecule type" value="Genomic_DNA"/>
</dbReference>
<evidence type="ECO:0000313" key="1">
    <source>
        <dbReference type="EMBL" id="KKL78843.1"/>
    </source>
</evidence>
<evidence type="ECO:0008006" key="2">
    <source>
        <dbReference type="Google" id="ProtNLM"/>
    </source>
</evidence>
<protein>
    <recommendedName>
        <fullName evidence="2">DUF4177 domain-containing protein</fullName>
    </recommendedName>
</protein>
<gene>
    <name evidence="1" type="ORF">LCGC14_2020820</name>
</gene>
<proteinExistence type="predicted"/>
<dbReference type="AlphaFoldDB" id="A0A0F9EXN7"/>
<sequence>MVPVPQRVYLRGETEMKEYHIVSTGLVSLTTKINEMAKRGWVPTHFVMAADEGTDTFAVMLERESREPTPKRVDS</sequence>
<name>A0A0F9EXN7_9ZZZZ</name>
<accession>A0A0F9EXN7</accession>
<organism evidence="1">
    <name type="scientific">marine sediment metagenome</name>
    <dbReference type="NCBI Taxonomy" id="412755"/>
    <lineage>
        <taxon>unclassified sequences</taxon>
        <taxon>metagenomes</taxon>
        <taxon>ecological metagenomes</taxon>
    </lineage>
</organism>
<reference evidence="1" key="1">
    <citation type="journal article" date="2015" name="Nature">
        <title>Complex archaea that bridge the gap between prokaryotes and eukaryotes.</title>
        <authorList>
            <person name="Spang A."/>
            <person name="Saw J.H."/>
            <person name="Jorgensen S.L."/>
            <person name="Zaremba-Niedzwiedzka K."/>
            <person name="Martijn J."/>
            <person name="Lind A.E."/>
            <person name="van Eijk R."/>
            <person name="Schleper C."/>
            <person name="Guy L."/>
            <person name="Ettema T.J."/>
        </authorList>
    </citation>
    <scope>NUCLEOTIDE SEQUENCE</scope>
</reference>